<gene>
    <name evidence="2" type="ORF">FYL31_06980</name>
</gene>
<protein>
    <submittedName>
        <fullName evidence="2">Uncharacterized protein</fullName>
    </submittedName>
</protein>
<proteinExistence type="predicted"/>
<name>A0A5S4VMN3_9FIRM</name>
<dbReference type="Proteomes" id="UP000324327">
    <property type="component" value="Unassembled WGS sequence"/>
</dbReference>
<evidence type="ECO:0000256" key="1">
    <source>
        <dbReference type="SAM" id="MobiDB-lite"/>
    </source>
</evidence>
<feature type="region of interest" description="Disordered" evidence="1">
    <location>
        <begin position="69"/>
        <end position="89"/>
    </location>
</feature>
<dbReference type="RefSeq" id="WP_148872246.1">
    <property type="nucleotide sequence ID" value="NZ_VSTF01000005.1"/>
</dbReference>
<reference evidence="2 3" key="1">
    <citation type="submission" date="2019-08" db="EMBL/GenBank/DDBJ databases">
        <authorList>
            <person name="Duncan S."/>
            <person name="Walker A."/>
        </authorList>
    </citation>
    <scope>NUCLEOTIDE SEQUENCE [LARGE SCALE GENOMIC DNA]</scope>
    <source>
        <strain evidence="2 3">T3WBe13</strain>
    </source>
</reference>
<accession>A0A5S4VMN3</accession>
<evidence type="ECO:0000313" key="3">
    <source>
        <dbReference type="Proteomes" id="UP000324327"/>
    </source>
</evidence>
<organism evidence="2 3">
    <name type="scientific">Agathobacter rectalis</name>
    <dbReference type="NCBI Taxonomy" id="39491"/>
    <lineage>
        <taxon>Bacteria</taxon>
        <taxon>Bacillati</taxon>
        <taxon>Bacillota</taxon>
        <taxon>Clostridia</taxon>
        <taxon>Lachnospirales</taxon>
        <taxon>Lachnospiraceae</taxon>
        <taxon>Agathobacter</taxon>
    </lineage>
</organism>
<reference evidence="2 3" key="2">
    <citation type="submission" date="2019-09" db="EMBL/GenBank/DDBJ databases">
        <title>Strain-level analysis of Eubacterium rectale using genomes from metagenomes.</title>
        <authorList>
            <person name="Karcher N."/>
            <person name="Segata N."/>
        </authorList>
    </citation>
    <scope>NUCLEOTIDE SEQUENCE [LARGE SCALE GENOMIC DNA]</scope>
    <source>
        <strain evidence="2 3">T3WBe13</strain>
    </source>
</reference>
<dbReference type="AlphaFoldDB" id="A0A5S4VMN3"/>
<dbReference type="EMBL" id="VSTF01000005">
    <property type="protein sequence ID" value="TYL60479.1"/>
    <property type="molecule type" value="Genomic_DNA"/>
</dbReference>
<comment type="caution">
    <text evidence="2">The sequence shown here is derived from an EMBL/GenBank/DDBJ whole genome shotgun (WGS) entry which is preliminary data.</text>
</comment>
<evidence type="ECO:0000313" key="2">
    <source>
        <dbReference type="EMBL" id="TYL60479.1"/>
    </source>
</evidence>
<sequence>MEHYPDITAEAIYEERKKAYHMLLTIIDMLDEESNLQTPVLQVCKDLLTQVQQRYLISSDIWHECNTKKTEAMSDSEKNSQTERTNYGL</sequence>
<feature type="compositionally biased region" description="Basic and acidic residues" evidence="1">
    <location>
        <begin position="69"/>
        <end position="81"/>
    </location>
</feature>